<comment type="caution">
    <text evidence="16">The sequence shown here is derived from an EMBL/GenBank/DDBJ whole genome shotgun (WGS) entry which is preliminary data.</text>
</comment>
<evidence type="ECO:0000313" key="16">
    <source>
        <dbReference type="EMBL" id="KAF9964279.1"/>
    </source>
</evidence>
<proteinExistence type="predicted"/>
<evidence type="ECO:0000256" key="8">
    <source>
        <dbReference type="ARBA" id="ARBA00023054"/>
    </source>
</evidence>
<keyword evidence="10 14" id="KW-0472">Membrane</keyword>
<evidence type="ECO:0000259" key="15">
    <source>
        <dbReference type="Pfam" id="PF00520"/>
    </source>
</evidence>
<dbReference type="PANTHER" id="PTHR46480:SF1">
    <property type="entry name" value="VOLTAGE-GATED HYDROGEN CHANNEL 1"/>
    <property type="match status" value="1"/>
</dbReference>
<evidence type="ECO:0000256" key="11">
    <source>
        <dbReference type="ARBA" id="ARBA00023303"/>
    </source>
</evidence>
<sequence>MGHEVLINDRSDQQSWFSKARHWFGAKIECRRAHVIILVLTLVDIILVVLQIGASLLHLDETKEEIWIIALLGHLSLAIISIFMLEVLLKVFAFGPRYFWRGIPHGILHLVDAAIIITSFVLELILKGAEQELTNLLIIFRLWRVIKLTGTVAIEVSEHDQLRAAILQDRVHSLEEELEESRARIRRLEAIVGSSA</sequence>
<evidence type="ECO:0000256" key="14">
    <source>
        <dbReference type="SAM" id="Phobius"/>
    </source>
</evidence>
<keyword evidence="8 13" id="KW-0175">Coiled coil</keyword>
<evidence type="ECO:0000256" key="5">
    <source>
        <dbReference type="ARBA" id="ARBA00022692"/>
    </source>
</evidence>
<evidence type="ECO:0000256" key="4">
    <source>
        <dbReference type="ARBA" id="ARBA00022475"/>
    </source>
</evidence>
<dbReference type="GO" id="GO:0030171">
    <property type="term" value="F:voltage-gated proton channel activity"/>
    <property type="evidence" value="ECO:0007669"/>
    <property type="project" value="InterPro"/>
</dbReference>
<dbReference type="Proteomes" id="UP000738359">
    <property type="component" value="Unassembled WGS sequence"/>
</dbReference>
<dbReference type="SUPFAM" id="SSF81324">
    <property type="entry name" value="Voltage-gated potassium channels"/>
    <property type="match status" value="1"/>
</dbReference>
<protein>
    <recommendedName>
        <fullName evidence="2">Voltage-gated hydrogen channel 1</fullName>
    </recommendedName>
    <alternativeName>
        <fullName evidence="12">Hydrogen voltage-gated channel 1</fullName>
    </alternativeName>
</protein>
<evidence type="ECO:0000256" key="3">
    <source>
        <dbReference type="ARBA" id="ARBA00022448"/>
    </source>
</evidence>
<comment type="subcellular location">
    <subcellularLocation>
        <location evidence="1">Cell membrane</location>
        <topology evidence="1">Multi-pass membrane protein</topology>
    </subcellularLocation>
</comment>
<gene>
    <name evidence="16" type="ORF">BGZ70_006681</name>
</gene>
<feature type="transmembrane region" description="Helical" evidence="14">
    <location>
        <begin position="66"/>
        <end position="94"/>
    </location>
</feature>
<dbReference type="PANTHER" id="PTHR46480">
    <property type="entry name" value="F20B24.22"/>
    <property type="match status" value="1"/>
</dbReference>
<evidence type="ECO:0000256" key="12">
    <source>
        <dbReference type="ARBA" id="ARBA00031989"/>
    </source>
</evidence>
<keyword evidence="3" id="KW-0813">Transport</keyword>
<keyword evidence="4" id="KW-1003">Cell membrane</keyword>
<evidence type="ECO:0000256" key="2">
    <source>
        <dbReference type="ARBA" id="ARBA00015897"/>
    </source>
</evidence>
<dbReference type="InterPro" id="IPR031846">
    <property type="entry name" value="Hvcn1"/>
</dbReference>
<dbReference type="OrthoDB" id="427456at2759"/>
<feature type="coiled-coil region" evidence="13">
    <location>
        <begin position="164"/>
        <end position="191"/>
    </location>
</feature>
<keyword evidence="11" id="KW-0407">Ion channel</keyword>
<evidence type="ECO:0000256" key="10">
    <source>
        <dbReference type="ARBA" id="ARBA00023136"/>
    </source>
</evidence>
<dbReference type="Gene3D" id="1.20.120.350">
    <property type="entry name" value="Voltage-gated potassium channels. Chain C"/>
    <property type="match status" value="1"/>
</dbReference>
<evidence type="ECO:0000256" key="1">
    <source>
        <dbReference type="ARBA" id="ARBA00004651"/>
    </source>
</evidence>
<keyword evidence="9" id="KW-0406">Ion transport</keyword>
<evidence type="ECO:0000256" key="6">
    <source>
        <dbReference type="ARBA" id="ARBA00022882"/>
    </source>
</evidence>
<feature type="transmembrane region" description="Helical" evidence="14">
    <location>
        <begin position="35"/>
        <end position="54"/>
    </location>
</feature>
<keyword evidence="7 14" id="KW-1133">Transmembrane helix</keyword>
<dbReference type="InterPro" id="IPR005821">
    <property type="entry name" value="Ion_trans_dom"/>
</dbReference>
<dbReference type="Pfam" id="PF00520">
    <property type="entry name" value="Ion_trans"/>
    <property type="match status" value="1"/>
</dbReference>
<keyword evidence="17" id="KW-1185">Reference proteome</keyword>
<evidence type="ECO:0000313" key="17">
    <source>
        <dbReference type="Proteomes" id="UP000738359"/>
    </source>
</evidence>
<feature type="domain" description="Ion transport" evidence="15">
    <location>
        <begin position="34"/>
        <end position="148"/>
    </location>
</feature>
<evidence type="ECO:0000256" key="9">
    <source>
        <dbReference type="ARBA" id="ARBA00023065"/>
    </source>
</evidence>
<evidence type="ECO:0000256" key="7">
    <source>
        <dbReference type="ARBA" id="ARBA00022989"/>
    </source>
</evidence>
<dbReference type="GO" id="GO:0034702">
    <property type="term" value="C:monoatomic ion channel complex"/>
    <property type="evidence" value="ECO:0007669"/>
    <property type="project" value="UniProtKB-KW"/>
</dbReference>
<accession>A0A9P6M3I3</accession>
<keyword evidence="5 14" id="KW-0812">Transmembrane</keyword>
<evidence type="ECO:0000256" key="13">
    <source>
        <dbReference type="SAM" id="Coils"/>
    </source>
</evidence>
<dbReference type="InterPro" id="IPR027359">
    <property type="entry name" value="Volt_channel_dom_sf"/>
</dbReference>
<reference evidence="16" key="1">
    <citation type="journal article" date="2020" name="Fungal Divers.">
        <title>Resolving the Mortierellaceae phylogeny through synthesis of multi-gene phylogenetics and phylogenomics.</title>
        <authorList>
            <person name="Vandepol N."/>
            <person name="Liber J."/>
            <person name="Desiro A."/>
            <person name="Na H."/>
            <person name="Kennedy M."/>
            <person name="Barry K."/>
            <person name="Grigoriev I.V."/>
            <person name="Miller A.N."/>
            <person name="O'Donnell K."/>
            <person name="Stajich J.E."/>
            <person name="Bonito G."/>
        </authorList>
    </citation>
    <scope>NUCLEOTIDE SEQUENCE</scope>
    <source>
        <strain evidence="16">CK1249</strain>
    </source>
</reference>
<dbReference type="GO" id="GO:0005886">
    <property type="term" value="C:plasma membrane"/>
    <property type="evidence" value="ECO:0007669"/>
    <property type="project" value="UniProtKB-SubCell"/>
</dbReference>
<name>A0A9P6M3I3_MORAP</name>
<dbReference type="AlphaFoldDB" id="A0A9P6M3I3"/>
<dbReference type="EMBL" id="JAAAHY010000383">
    <property type="protein sequence ID" value="KAF9964279.1"/>
    <property type="molecule type" value="Genomic_DNA"/>
</dbReference>
<organism evidence="16 17">
    <name type="scientific">Mortierella alpina</name>
    <name type="common">Oleaginous fungus</name>
    <name type="synonym">Mortierella renispora</name>
    <dbReference type="NCBI Taxonomy" id="64518"/>
    <lineage>
        <taxon>Eukaryota</taxon>
        <taxon>Fungi</taxon>
        <taxon>Fungi incertae sedis</taxon>
        <taxon>Mucoromycota</taxon>
        <taxon>Mortierellomycotina</taxon>
        <taxon>Mortierellomycetes</taxon>
        <taxon>Mortierellales</taxon>
        <taxon>Mortierellaceae</taxon>
        <taxon>Mortierella</taxon>
    </lineage>
</organism>
<keyword evidence="6" id="KW-0851">Voltage-gated channel</keyword>